<proteinExistence type="predicted"/>
<protein>
    <submittedName>
        <fullName evidence="3">Uncharacterized protein</fullName>
    </submittedName>
</protein>
<comment type="caution">
    <text evidence="3">The sequence shown here is derived from an EMBL/GenBank/DDBJ whole genome shotgun (WGS) entry which is preliminary data.</text>
</comment>
<dbReference type="EMBL" id="MFQZ01000008">
    <property type="protein sequence ID" value="OGH87970.1"/>
    <property type="molecule type" value="Genomic_DNA"/>
</dbReference>
<gene>
    <name evidence="3" type="ORF">A3J93_02215</name>
</gene>
<evidence type="ECO:0000313" key="3">
    <source>
        <dbReference type="EMBL" id="OGH87970.1"/>
    </source>
</evidence>
<sequence length="161" mass="17792">MPKKGGKKNNKIKTEVKQPKETATEQLARLRALAESRSQAKNWFYLAVGALATIILLFWGYSMYNQLTSFEFQKTDENKLLNENKKTWKEIFETVGSKDSTGEIKTKLQTILTELKKAAETTATTTATTTISMATTTPDIASATTTTATPILSSTTTTNNQ</sequence>
<evidence type="ECO:0000256" key="1">
    <source>
        <dbReference type="SAM" id="MobiDB-lite"/>
    </source>
</evidence>
<evidence type="ECO:0000313" key="4">
    <source>
        <dbReference type="Proteomes" id="UP000177907"/>
    </source>
</evidence>
<reference evidence="3 4" key="1">
    <citation type="journal article" date="2016" name="Nat. Commun.">
        <title>Thousands of microbial genomes shed light on interconnected biogeochemical processes in an aquifer system.</title>
        <authorList>
            <person name="Anantharaman K."/>
            <person name="Brown C.T."/>
            <person name="Hug L.A."/>
            <person name="Sharon I."/>
            <person name="Castelle C.J."/>
            <person name="Probst A.J."/>
            <person name="Thomas B.C."/>
            <person name="Singh A."/>
            <person name="Wilkins M.J."/>
            <person name="Karaoz U."/>
            <person name="Brodie E.L."/>
            <person name="Williams K.H."/>
            <person name="Hubbard S.S."/>
            <person name="Banfield J.F."/>
        </authorList>
    </citation>
    <scope>NUCLEOTIDE SEQUENCE [LARGE SCALE GENOMIC DNA]</scope>
</reference>
<accession>A0A1F6NVX8</accession>
<feature type="compositionally biased region" description="Basic residues" evidence="1">
    <location>
        <begin position="1"/>
        <end position="11"/>
    </location>
</feature>
<dbReference type="AlphaFoldDB" id="A0A1F6NVX8"/>
<feature type="transmembrane region" description="Helical" evidence="2">
    <location>
        <begin position="43"/>
        <end position="64"/>
    </location>
</feature>
<dbReference type="Proteomes" id="UP000177907">
    <property type="component" value="Unassembled WGS sequence"/>
</dbReference>
<feature type="region of interest" description="Disordered" evidence="1">
    <location>
        <begin position="1"/>
        <end position="20"/>
    </location>
</feature>
<evidence type="ECO:0000256" key="2">
    <source>
        <dbReference type="SAM" id="Phobius"/>
    </source>
</evidence>
<dbReference type="STRING" id="1798704.A3J93_02215"/>
<keyword evidence="2" id="KW-1133">Transmembrane helix</keyword>
<organism evidence="3 4">
    <name type="scientific">Candidatus Magasanikbacteria bacterium RIFOXYC2_FULL_42_28</name>
    <dbReference type="NCBI Taxonomy" id="1798704"/>
    <lineage>
        <taxon>Bacteria</taxon>
        <taxon>Candidatus Magasanikiibacteriota</taxon>
    </lineage>
</organism>
<keyword evidence="2" id="KW-0472">Membrane</keyword>
<keyword evidence="2" id="KW-0812">Transmembrane</keyword>
<name>A0A1F6NVX8_9BACT</name>